<accession>A0A8S1JRS1</accession>
<dbReference type="AlphaFoldDB" id="A0A8S1JRS1"/>
<sequence>MQYIQQLDLSRYIPGGEALKTPCNQNKPDKVKLWEQGKLRCVSYCFQFTGRMAREQRFNMFCTYFRSKLHVLHSKLGSEMHCRNFIKEMLDTTISIFLLIVRYECGDDLYQEMRKYFKILMDAVDHLATHDSVEQVTEIITPEDFHKIIFYLKLLNLMRNIKQRKKFLEHYPHAAIKAIQQCYLYNVIINGPVKYIKYRFAVANQDYAKYGLQFNIQSCNKLVSKQKAAEICWQTLYDLNIAAVIKEGIWDDLKLYL</sequence>
<comment type="caution">
    <text evidence="1">The sequence shown here is derived from an EMBL/GenBank/DDBJ whole genome shotgun (WGS) entry which is preliminary data.</text>
</comment>
<keyword evidence="2" id="KW-1185">Reference proteome</keyword>
<organism evidence="1 2">
    <name type="scientific">Paramecium primaurelia</name>
    <dbReference type="NCBI Taxonomy" id="5886"/>
    <lineage>
        <taxon>Eukaryota</taxon>
        <taxon>Sar</taxon>
        <taxon>Alveolata</taxon>
        <taxon>Ciliophora</taxon>
        <taxon>Intramacronucleata</taxon>
        <taxon>Oligohymenophorea</taxon>
        <taxon>Peniculida</taxon>
        <taxon>Parameciidae</taxon>
        <taxon>Paramecium</taxon>
    </lineage>
</organism>
<reference evidence="1" key="1">
    <citation type="submission" date="2021-01" db="EMBL/GenBank/DDBJ databases">
        <authorList>
            <consortium name="Genoscope - CEA"/>
            <person name="William W."/>
        </authorList>
    </citation>
    <scope>NUCLEOTIDE SEQUENCE</scope>
</reference>
<dbReference type="OMA" id="FCTYFRS"/>
<dbReference type="Proteomes" id="UP000688137">
    <property type="component" value="Unassembled WGS sequence"/>
</dbReference>
<proteinExistence type="predicted"/>
<evidence type="ECO:0000313" key="2">
    <source>
        <dbReference type="Proteomes" id="UP000688137"/>
    </source>
</evidence>
<dbReference type="EMBL" id="CAJJDM010000006">
    <property type="protein sequence ID" value="CAD8045303.1"/>
    <property type="molecule type" value="Genomic_DNA"/>
</dbReference>
<name>A0A8S1JRS1_PARPR</name>
<evidence type="ECO:0000313" key="1">
    <source>
        <dbReference type="EMBL" id="CAD8045303.1"/>
    </source>
</evidence>
<protein>
    <submittedName>
        <fullName evidence="1">Uncharacterized protein</fullName>
    </submittedName>
</protein>
<gene>
    <name evidence="1" type="ORF">PPRIM_AZ9-3.1.T0090330</name>
</gene>